<dbReference type="InterPro" id="IPR011009">
    <property type="entry name" value="Kinase-like_dom_sf"/>
</dbReference>
<sequence length="715" mass="78235">MPIEKVLAIWSGNKRLRQHRFRAPTNSGRLAEAYATEQQMPTSPLEQMLLQRDNELLVDLLTRCLKWLPDDRITPAELMRHRWFTNWSTPPKRSSHSASGELALEACPNLFGPEARATPTNGSSAKVIKDPADSGNPVKAKFYLSQKEECSENGDSMHLRSQQRQIKSHIQHPEPNHCYQQPQAQQQKQQKQSQQARPLGHPTGQQLHHSRTTANMPTGELVSTPRRMSMVIPVAVAHEQGLFHGLDDPLHSTELDEHLVNRTLDNGFADQSRRFGCGCGVNELNYESEARMPHFACRPQDSLSSRADLRDVERANSLHGMLENMNLHTKALPYQTSPSRRQASGGRSLVGPSNEEKSFFTSNEALQSGDTAGPLHQNFYPTSVKVCSGRQTQNFHDRKLCHFLGEGVAADNRALAEENKASAISIPSTAPPTTSSAAHPVTRSTVGTSGGVACCLWDHPFEGDNSVLAPSERGSKQNMVSTGSQPNPRYLVHNVLRRPRRLIPVPMMNRRTMGADSDLLHLLPQRVLHTNATSSINLPRSAVFATSTADSQTNTIGTVSVADTVLTMASKSIFTSSTQTLSSAKYLPASRDEGASECDNSVFLRAPIAKVLPRELMYSSGAAPGNGRLGSFAGGRAMPTLDLRPTDQEPSSAVQSTIAGSRCQPRPRPRPRPVSDFFFDTLRDRSRRKTTTDMAGGVDSGGECEGDDGGVLIAG</sequence>
<evidence type="ECO:0000256" key="1">
    <source>
        <dbReference type="SAM" id="MobiDB-lite"/>
    </source>
</evidence>
<proteinExistence type="predicted"/>
<dbReference type="EMBL" id="CAAALY010053198">
    <property type="protein sequence ID" value="VEL21805.1"/>
    <property type="molecule type" value="Genomic_DNA"/>
</dbReference>
<feature type="region of interest" description="Disordered" evidence="1">
    <location>
        <begin position="645"/>
        <end position="676"/>
    </location>
</feature>
<gene>
    <name evidence="2" type="ORF">PXEA_LOCUS15245</name>
</gene>
<feature type="compositionally biased region" description="Polar residues" evidence="1">
    <location>
        <begin position="648"/>
        <end position="659"/>
    </location>
</feature>
<feature type="non-terminal residue" evidence="2">
    <location>
        <position position="715"/>
    </location>
</feature>
<feature type="compositionally biased region" description="Polar residues" evidence="1">
    <location>
        <begin position="203"/>
        <end position="216"/>
    </location>
</feature>
<feature type="region of interest" description="Disordered" evidence="1">
    <location>
        <begin position="688"/>
        <end position="715"/>
    </location>
</feature>
<dbReference type="AlphaFoldDB" id="A0A3S5BEX3"/>
<feature type="region of interest" description="Disordered" evidence="1">
    <location>
        <begin position="334"/>
        <end position="355"/>
    </location>
</feature>
<name>A0A3S5BEX3_9PLAT</name>
<evidence type="ECO:0000313" key="3">
    <source>
        <dbReference type="Proteomes" id="UP000784294"/>
    </source>
</evidence>
<feature type="region of interest" description="Disordered" evidence="1">
    <location>
        <begin position="113"/>
        <end position="223"/>
    </location>
</feature>
<dbReference type="Proteomes" id="UP000784294">
    <property type="component" value="Unassembled WGS sequence"/>
</dbReference>
<dbReference type="Gene3D" id="1.10.510.10">
    <property type="entry name" value="Transferase(Phosphotransferase) domain 1"/>
    <property type="match status" value="1"/>
</dbReference>
<dbReference type="SUPFAM" id="SSF56112">
    <property type="entry name" value="Protein kinase-like (PK-like)"/>
    <property type="match status" value="1"/>
</dbReference>
<feature type="compositionally biased region" description="Low complexity" evidence="1">
    <location>
        <begin position="180"/>
        <end position="196"/>
    </location>
</feature>
<comment type="caution">
    <text evidence="2">The sequence shown here is derived from an EMBL/GenBank/DDBJ whole genome shotgun (WGS) entry which is preliminary data.</text>
</comment>
<accession>A0A3S5BEX3</accession>
<keyword evidence="3" id="KW-1185">Reference proteome</keyword>
<protein>
    <recommendedName>
        <fullName evidence="4">Protein kinase domain-containing protein</fullName>
    </recommendedName>
</protein>
<reference evidence="2" key="1">
    <citation type="submission" date="2018-11" db="EMBL/GenBank/DDBJ databases">
        <authorList>
            <consortium name="Pathogen Informatics"/>
        </authorList>
    </citation>
    <scope>NUCLEOTIDE SEQUENCE</scope>
</reference>
<evidence type="ECO:0008006" key="4">
    <source>
        <dbReference type="Google" id="ProtNLM"/>
    </source>
</evidence>
<evidence type="ECO:0000313" key="2">
    <source>
        <dbReference type="EMBL" id="VEL21805.1"/>
    </source>
</evidence>
<feature type="compositionally biased region" description="Basic and acidic residues" evidence="1">
    <location>
        <begin position="146"/>
        <end position="158"/>
    </location>
</feature>
<organism evidence="2 3">
    <name type="scientific">Protopolystoma xenopodis</name>
    <dbReference type="NCBI Taxonomy" id="117903"/>
    <lineage>
        <taxon>Eukaryota</taxon>
        <taxon>Metazoa</taxon>
        <taxon>Spiralia</taxon>
        <taxon>Lophotrochozoa</taxon>
        <taxon>Platyhelminthes</taxon>
        <taxon>Monogenea</taxon>
        <taxon>Polyopisthocotylea</taxon>
        <taxon>Polystomatidea</taxon>
        <taxon>Polystomatidae</taxon>
        <taxon>Protopolystoma</taxon>
    </lineage>
</organism>